<reference evidence="6 7" key="1">
    <citation type="submission" date="2019-02" db="EMBL/GenBank/DDBJ databases">
        <title>Deep-cultivation of Planctomycetes and their phenomic and genomic characterization uncovers novel biology.</title>
        <authorList>
            <person name="Wiegand S."/>
            <person name="Jogler M."/>
            <person name="Boedeker C."/>
            <person name="Pinto D."/>
            <person name="Vollmers J."/>
            <person name="Rivas-Marin E."/>
            <person name="Kohn T."/>
            <person name="Peeters S.H."/>
            <person name="Heuer A."/>
            <person name="Rast P."/>
            <person name="Oberbeckmann S."/>
            <person name="Bunk B."/>
            <person name="Jeske O."/>
            <person name="Meyerdierks A."/>
            <person name="Storesund J.E."/>
            <person name="Kallscheuer N."/>
            <person name="Luecker S."/>
            <person name="Lage O.M."/>
            <person name="Pohl T."/>
            <person name="Merkel B.J."/>
            <person name="Hornburger P."/>
            <person name="Mueller R.-W."/>
            <person name="Bruemmer F."/>
            <person name="Labrenz M."/>
            <person name="Spormann A.M."/>
            <person name="Op den Camp H."/>
            <person name="Overmann J."/>
            <person name="Amann R."/>
            <person name="Jetten M.S.M."/>
            <person name="Mascher T."/>
            <person name="Medema M.H."/>
            <person name="Devos D.P."/>
            <person name="Kaster A.-K."/>
            <person name="Ovreas L."/>
            <person name="Rohde M."/>
            <person name="Galperin M.Y."/>
            <person name="Jogler C."/>
        </authorList>
    </citation>
    <scope>NUCLEOTIDE SEQUENCE [LARGE SCALE GENOMIC DNA]</scope>
    <source>
        <strain evidence="6 7">CA12</strain>
    </source>
</reference>
<evidence type="ECO:0000256" key="4">
    <source>
        <dbReference type="SAM" id="MobiDB-lite"/>
    </source>
</evidence>
<keyword evidence="2" id="KW-0378">Hydrolase</keyword>
<dbReference type="Proteomes" id="UP000318741">
    <property type="component" value="Chromosome"/>
</dbReference>
<dbReference type="EMBL" id="CP036265">
    <property type="protein sequence ID" value="QDT17184.1"/>
    <property type="molecule type" value="Genomic_DNA"/>
</dbReference>
<dbReference type="Pfam" id="PF19263">
    <property type="entry name" value="DUF5906"/>
    <property type="match status" value="1"/>
</dbReference>
<dbReference type="InterPro" id="IPR045455">
    <property type="entry name" value="NrS-1_pol-like_helicase"/>
</dbReference>
<dbReference type="InterPro" id="IPR014015">
    <property type="entry name" value="Helicase_SF3_DNA-vir"/>
</dbReference>
<dbReference type="Gene3D" id="3.40.1360.10">
    <property type="match status" value="1"/>
</dbReference>
<protein>
    <recommendedName>
        <fullName evidence="5">SF3 helicase domain-containing protein</fullName>
    </recommendedName>
</protein>
<evidence type="ECO:0000313" key="6">
    <source>
        <dbReference type="EMBL" id="QDT17184.1"/>
    </source>
</evidence>
<keyword evidence="1" id="KW-0547">Nucleotide-binding</keyword>
<dbReference type="GO" id="GO:0016787">
    <property type="term" value="F:hydrolase activity"/>
    <property type="evidence" value="ECO:0007669"/>
    <property type="project" value="UniProtKB-KW"/>
</dbReference>
<sequence>MSITETDAAGQPPDGDDPLLPKHRADLEKSGLLPPVLDEHGVYSTVDSDVVAGLLGLERRDTRLAPALVLPYLNADGSPSDFHRLKPDTPRRGEKNRTVKYEAPRGRGNRAYFTRVGLAAVDSPGAALLFAEGEKKALAAAQAGYPAIGYAGAQSWKEPGSEDLIEDLRGIDFAGRTVHLVPDSDYATNPRVTEGTARFGAALKAAGADVRLVALPAGRKGAKQGLDDFLVANGEEAFADLLDAAEPPHPVGAAMRRAAGLVTPEEAADLVVSAHTEDGLPLLRYWHGAWYLWDKTRYRQLDGDEVEAVVMKALKPHLDGLTVRRKGDVLMHLRTKTRLGTHVRPGDWLVTPPVDWDPEDLFAADNGILNMVAYAEGRECFIPHTPARFTLASSPVPFEPAAARPDRFLRFINGELFPGRPNEVRLLRQITGYLLTPDTSHQVIPLLNGAPRGGKGVLLRVFTMLLGEDAVISQDLESLSGPFGLEPLLGKSLMAVGEVQPPNSKAIRAKPVERLLTISGEDSVAVNRKGRTAVNTRLRIKIVLAGNGRPAFPNNSGALAHRLLPIRFLKSFAHKKDPKLDRKLAAELSGILLWAVRGWIDLRENGGFAETAETKRERGRLALLGNPLRHFLNECCVVKPGAVVPKETLRERYRDWCQTNSVHALDAVSFSKELLETETEIDTGQNRIKPGEKLTETFRGVCLLSP</sequence>
<keyword evidence="3" id="KW-0067">ATP-binding</keyword>
<feature type="region of interest" description="Disordered" evidence="4">
    <location>
        <begin position="1"/>
        <end position="27"/>
    </location>
</feature>
<evidence type="ECO:0000256" key="3">
    <source>
        <dbReference type="ARBA" id="ARBA00022840"/>
    </source>
</evidence>
<evidence type="ECO:0000256" key="1">
    <source>
        <dbReference type="ARBA" id="ARBA00022741"/>
    </source>
</evidence>
<proteinExistence type="predicted"/>
<dbReference type="InterPro" id="IPR024385">
    <property type="entry name" value="DUF3854"/>
</dbReference>
<dbReference type="AlphaFoldDB" id="A0A517PCS9"/>
<dbReference type="CDD" id="cd01029">
    <property type="entry name" value="TOPRIM_primases"/>
    <property type="match status" value="1"/>
</dbReference>
<dbReference type="OrthoDB" id="288091at2"/>
<feature type="domain" description="SF3 helicase" evidence="5">
    <location>
        <begin position="422"/>
        <end position="581"/>
    </location>
</feature>
<dbReference type="KEGG" id="acaf:CA12_32960"/>
<gene>
    <name evidence="6" type="ORF">CA12_32960</name>
</gene>
<organism evidence="6 7">
    <name type="scientific">Alienimonas californiensis</name>
    <dbReference type="NCBI Taxonomy" id="2527989"/>
    <lineage>
        <taxon>Bacteria</taxon>
        <taxon>Pseudomonadati</taxon>
        <taxon>Planctomycetota</taxon>
        <taxon>Planctomycetia</taxon>
        <taxon>Planctomycetales</taxon>
        <taxon>Planctomycetaceae</taxon>
        <taxon>Alienimonas</taxon>
    </lineage>
</organism>
<evidence type="ECO:0000259" key="5">
    <source>
        <dbReference type="PROSITE" id="PS51206"/>
    </source>
</evidence>
<dbReference type="Gene3D" id="3.40.50.300">
    <property type="entry name" value="P-loop containing nucleotide triphosphate hydrolases"/>
    <property type="match status" value="1"/>
</dbReference>
<dbReference type="InterPro" id="IPR051620">
    <property type="entry name" value="ORF904-like_C"/>
</dbReference>
<dbReference type="PROSITE" id="PS51206">
    <property type="entry name" value="SF3_HELICASE_1"/>
    <property type="match status" value="1"/>
</dbReference>
<dbReference type="NCBIfam" id="TIGR01613">
    <property type="entry name" value="primase_Cterm"/>
    <property type="match status" value="1"/>
</dbReference>
<dbReference type="GO" id="GO:0005524">
    <property type="term" value="F:ATP binding"/>
    <property type="evidence" value="ECO:0007669"/>
    <property type="project" value="UniProtKB-KW"/>
</dbReference>
<dbReference type="InterPro" id="IPR027417">
    <property type="entry name" value="P-loop_NTPase"/>
</dbReference>
<dbReference type="RefSeq" id="WP_145360080.1">
    <property type="nucleotide sequence ID" value="NZ_CP036265.1"/>
</dbReference>
<dbReference type="PANTHER" id="PTHR35372">
    <property type="entry name" value="ATP BINDING PROTEIN-RELATED"/>
    <property type="match status" value="1"/>
</dbReference>
<keyword evidence="7" id="KW-1185">Reference proteome</keyword>
<name>A0A517PCS9_9PLAN</name>
<accession>A0A517PCS9</accession>
<dbReference type="Pfam" id="PF12965">
    <property type="entry name" value="DUF3854"/>
    <property type="match status" value="1"/>
</dbReference>
<dbReference type="InterPro" id="IPR034154">
    <property type="entry name" value="TOPRIM_DnaG/twinkle"/>
</dbReference>
<dbReference type="InterPro" id="IPR006500">
    <property type="entry name" value="Helicase_put_C_phage/plasmid"/>
</dbReference>
<evidence type="ECO:0000313" key="7">
    <source>
        <dbReference type="Proteomes" id="UP000318741"/>
    </source>
</evidence>
<dbReference type="PANTHER" id="PTHR35372:SF2">
    <property type="entry name" value="SF3 HELICASE DOMAIN-CONTAINING PROTEIN"/>
    <property type="match status" value="1"/>
</dbReference>
<evidence type="ECO:0000256" key="2">
    <source>
        <dbReference type="ARBA" id="ARBA00022801"/>
    </source>
</evidence>